<gene>
    <name evidence="2" type="ORF">E1757_26655</name>
</gene>
<dbReference type="RefSeq" id="WP_133233945.1">
    <property type="nucleotide sequence ID" value="NZ_SMRT01000016.1"/>
</dbReference>
<accession>A0A4R5KFP3</accession>
<reference evidence="2 3" key="1">
    <citation type="submission" date="2019-03" db="EMBL/GenBank/DDBJ databases">
        <title>This is whole genome sequence of Paenibacillus sp MS74 strain.</title>
        <authorList>
            <person name="Trinh H.N."/>
        </authorList>
    </citation>
    <scope>NUCLEOTIDE SEQUENCE [LARGE SCALE GENOMIC DNA]</scope>
    <source>
        <strain evidence="2 3">MS74</strain>
    </source>
</reference>
<evidence type="ECO:0000313" key="3">
    <source>
        <dbReference type="Proteomes" id="UP000295636"/>
    </source>
</evidence>
<evidence type="ECO:0000256" key="1">
    <source>
        <dbReference type="SAM" id="Phobius"/>
    </source>
</evidence>
<keyword evidence="3" id="KW-1185">Reference proteome</keyword>
<dbReference type="Proteomes" id="UP000295636">
    <property type="component" value="Unassembled WGS sequence"/>
</dbReference>
<dbReference type="AlphaFoldDB" id="A0A4R5KFP3"/>
<comment type="caution">
    <text evidence="2">The sequence shown here is derived from an EMBL/GenBank/DDBJ whole genome shotgun (WGS) entry which is preliminary data.</text>
</comment>
<evidence type="ECO:0000313" key="2">
    <source>
        <dbReference type="EMBL" id="TDF93515.1"/>
    </source>
</evidence>
<proteinExistence type="predicted"/>
<dbReference type="OrthoDB" id="2990399at2"/>
<keyword evidence="1" id="KW-0472">Membrane</keyword>
<feature type="transmembrane region" description="Helical" evidence="1">
    <location>
        <begin position="6"/>
        <end position="23"/>
    </location>
</feature>
<keyword evidence="1" id="KW-1133">Transmembrane helix</keyword>
<dbReference type="EMBL" id="SMRT01000016">
    <property type="protein sequence ID" value="TDF93515.1"/>
    <property type="molecule type" value="Genomic_DNA"/>
</dbReference>
<organism evidence="2 3">
    <name type="scientific">Paenibacillus piri</name>
    <dbReference type="NCBI Taxonomy" id="2547395"/>
    <lineage>
        <taxon>Bacteria</taxon>
        <taxon>Bacillati</taxon>
        <taxon>Bacillota</taxon>
        <taxon>Bacilli</taxon>
        <taxon>Bacillales</taxon>
        <taxon>Paenibacillaceae</taxon>
        <taxon>Paenibacillus</taxon>
    </lineage>
</organism>
<keyword evidence="1" id="KW-0812">Transmembrane</keyword>
<sequence>MVLGLLWIFGSYAAGIALVHWFYRHSRNERRTITHFLLITCNSQLQVEWYIRSLHFFSRLKGRDIQITIADEGSTDDTLAIVERMRREHQMDISNFEADGSLEEWIVRHEDKQVIVVRLGQQEELVTAYKMF</sequence>
<protein>
    <submittedName>
        <fullName evidence="2">Uncharacterized protein</fullName>
    </submittedName>
</protein>
<name>A0A4R5KFP3_9BACL</name>